<dbReference type="EMBL" id="JBAMMX010000008">
    <property type="protein sequence ID" value="KAK6935206.1"/>
    <property type="molecule type" value="Genomic_DNA"/>
</dbReference>
<evidence type="ECO:0000313" key="3">
    <source>
        <dbReference type="Proteomes" id="UP001370490"/>
    </source>
</evidence>
<gene>
    <name evidence="2" type="ORF">RJ641_035361</name>
</gene>
<dbReference type="PANTHER" id="PTHR33167">
    <property type="entry name" value="TRANSCRIPTION FACTOR, PUTATIVE (DUF863)-RELATED"/>
    <property type="match status" value="1"/>
</dbReference>
<keyword evidence="3" id="KW-1185">Reference proteome</keyword>
<dbReference type="AlphaFoldDB" id="A0AAN8ZEJ9"/>
<name>A0AAN8ZEJ9_9MAGN</name>
<accession>A0AAN8ZEJ9</accession>
<comment type="caution">
    <text evidence="2">The sequence shown here is derived from an EMBL/GenBank/DDBJ whole genome shotgun (WGS) entry which is preliminary data.</text>
</comment>
<dbReference type="Pfam" id="PF05904">
    <property type="entry name" value="DUF863"/>
    <property type="match status" value="1"/>
</dbReference>
<dbReference type="InterPro" id="IPR008581">
    <property type="entry name" value="DUF863_pln"/>
</dbReference>
<evidence type="ECO:0000256" key="1">
    <source>
        <dbReference type="SAM" id="MobiDB-lite"/>
    </source>
</evidence>
<dbReference type="PANTHER" id="PTHR33167:SF29">
    <property type="entry name" value="T28K15.14 PROTEIN"/>
    <property type="match status" value="1"/>
</dbReference>
<evidence type="ECO:0000313" key="2">
    <source>
        <dbReference type="EMBL" id="KAK6935206.1"/>
    </source>
</evidence>
<dbReference type="Proteomes" id="UP001370490">
    <property type="component" value="Unassembled WGS sequence"/>
</dbReference>
<feature type="region of interest" description="Disordered" evidence="1">
    <location>
        <begin position="490"/>
        <end position="534"/>
    </location>
</feature>
<feature type="compositionally biased region" description="Polar residues" evidence="1">
    <location>
        <begin position="490"/>
        <end position="511"/>
    </location>
</feature>
<sequence>MIMGRDFDINLQRYNDSLKEVLKQTMLNQEAIFRKQVHELHRLYNIQKTLMDNLSWRESDRHNLWNIGTICRSPAKERTVVAPMVASTQNLPEKYLRFYHQFQRWPLNLQQRPLDLEFPIDEYVCHSGKNAQVKSIDRDPQVDPVDVQHSFHVGNDPEDLKLSLCISDGAKKKGHNSSRTWYGKNDSSCFRDVIDLEQSVQEMSDENADSMSLLGFAVPTPQIRDAFQFSALSDPLSSTSVQKNLAPLSTLNCSLVDGKERAQGSKEQHDSICSSGLCTGRQELNTHERVLLDLNTVQLDDSFCYSNNPVATHPSTSGSLGVSHGNFRKSQQGSCPCGTCCSTLNCFNRTSGNPSAEISHSCCKDIASTHDWACRVNHKGVNGSDFGLADLDLVSGPLLEHCEDFKSHIDELQIENLDLSMEPPDGNLQDDKGNNVDLMDANFEKTGKDNELSTPCENRSTILEECHRKCSSTSCKFDCGVDNSSSIKTMQSGTHFGDSNPNFPNRGSQVAENPLDGQDLRSSDSSKSTNQCDSKKGQAEVDLLIQMAAEALVHISLESCAPQNEIEIKETQQPQYSSDSYESIALRQPEMSSDDYAVSSKPFEVCETEKRNSGPKLRRGRRLKDFQRDILPGLASLARHEICEDINIMEGVIRSREYRRLRSRISVGVNWSAPVRSRRSRLNYVGRRNFL</sequence>
<proteinExistence type="predicted"/>
<reference evidence="2 3" key="1">
    <citation type="submission" date="2023-12" db="EMBL/GenBank/DDBJ databases">
        <title>A high-quality genome assembly for Dillenia turbinata (Dilleniales).</title>
        <authorList>
            <person name="Chanderbali A."/>
        </authorList>
    </citation>
    <scope>NUCLEOTIDE SEQUENCE [LARGE SCALE GENOMIC DNA]</scope>
    <source>
        <strain evidence="2">LSX21</strain>
        <tissue evidence="2">Leaf</tissue>
    </source>
</reference>
<organism evidence="2 3">
    <name type="scientific">Dillenia turbinata</name>
    <dbReference type="NCBI Taxonomy" id="194707"/>
    <lineage>
        <taxon>Eukaryota</taxon>
        <taxon>Viridiplantae</taxon>
        <taxon>Streptophyta</taxon>
        <taxon>Embryophyta</taxon>
        <taxon>Tracheophyta</taxon>
        <taxon>Spermatophyta</taxon>
        <taxon>Magnoliopsida</taxon>
        <taxon>eudicotyledons</taxon>
        <taxon>Gunneridae</taxon>
        <taxon>Pentapetalae</taxon>
        <taxon>Dilleniales</taxon>
        <taxon>Dilleniaceae</taxon>
        <taxon>Dillenia</taxon>
    </lineage>
</organism>
<protein>
    <submittedName>
        <fullName evidence="2">Uncharacterized protein</fullName>
    </submittedName>
</protein>